<proteinExistence type="predicted"/>
<feature type="non-terminal residue" evidence="1">
    <location>
        <position position="182"/>
    </location>
</feature>
<evidence type="ECO:0000313" key="2">
    <source>
        <dbReference type="Proteomes" id="UP001162483"/>
    </source>
</evidence>
<dbReference type="EMBL" id="CATNWA010007065">
    <property type="protein sequence ID" value="CAI9553300.1"/>
    <property type="molecule type" value="Genomic_DNA"/>
</dbReference>
<name>A0ABN9BZY7_9NEOB</name>
<dbReference type="PANTHER" id="PTHR33667">
    <property type="entry name" value="SI:DKEY-57N24.6"/>
    <property type="match status" value="1"/>
</dbReference>
<comment type="caution">
    <text evidence="1">The sequence shown here is derived from an EMBL/GenBank/DDBJ whole genome shotgun (WGS) entry which is preliminary data.</text>
</comment>
<gene>
    <name evidence="1" type="ORF">SPARVUS_LOCUS4015971</name>
</gene>
<evidence type="ECO:0000313" key="1">
    <source>
        <dbReference type="EMBL" id="CAI9553300.1"/>
    </source>
</evidence>
<protein>
    <submittedName>
        <fullName evidence="1">Uncharacterized protein</fullName>
    </submittedName>
</protein>
<keyword evidence="2" id="KW-1185">Reference proteome</keyword>
<dbReference type="Proteomes" id="UP001162483">
    <property type="component" value="Unassembled WGS sequence"/>
</dbReference>
<reference evidence="1" key="1">
    <citation type="submission" date="2023-05" db="EMBL/GenBank/DDBJ databases">
        <authorList>
            <person name="Stuckert A."/>
        </authorList>
    </citation>
    <scope>NUCLEOTIDE SEQUENCE</scope>
</reference>
<sequence>MERQEIKDHIKRNIKNIYQLSRKVRRPRVEYVEIVPVDGVAVHNYSTHTLNSTALAYRILRQKMEEESNHRFTYSADFQSATVSPVDIQEELKNKSAKSREEWMTSNGFIYPGYKSSIDCNRHPKRPDDSRILELTKAWKENILHANTLQPTLSRDRWSWPKRNIDFNLYRKPPERCSVLDP</sequence>
<dbReference type="PANTHER" id="PTHR33667:SF7">
    <property type="entry name" value="RIKEN CDNA 1810020O05 GENE"/>
    <property type="match status" value="1"/>
</dbReference>
<accession>A0ABN9BZY7</accession>
<organism evidence="1 2">
    <name type="scientific">Staurois parvus</name>
    <dbReference type="NCBI Taxonomy" id="386267"/>
    <lineage>
        <taxon>Eukaryota</taxon>
        <taxon>Metazoa</taxon>
        <taxon>Chordata</taxon>
        <taxon>Craniata</taxon>
        <taxon>Vertebrata</taxon>
        <taxon>Euteleostomi</taxon>
        <taxon>Amphibia</taxon>
        <taxon>Batrachia</taxon>
        <taxon>Anura</taxon>
        <taxon>Neobatrachia</taxon>
        <taxon>Ranoidea</taxon>
        <taxon>Ranidae</taxon>
        <taxon>Staurois</taxon>
    </lineage>
</organism>